<evidence type="ECO:0000259" key="1">
    <source>
        <dbReference type="PROSITE" id="PS50980"/>
    </source>
</evidence>
<accession>A0A454JD53</accession>
<keyword evidence="3" id="KW-1185">Reference proteome</keyword>
<feature type="non-terminal residue" evidence="2">
    <location>
        <position position="63"/>
    </location>
</feature>
<organism evidence="2 3">
    <name type="scientific">Aquitalea palustris</name>
    <dbReference type="NCBI Taxonomy" id="2480983"/>
    <lineage>
        <taxon>Bacteria</taxon>
        <taxon>Pseudomonadati</taxon>
        <taxon>Pseudomonadota</taxon>
        <taxon>Betaproteobacteria</taxon>
        <taxon>Neisseriales</taxon>
        <taxon>Chromobacteriaceae</taxon>
        <taxon>Aquitalea</taxon>
    </lineage>
</organism>
<proteinExistence type="predicted"/>
<dbReference type="Proteomes" id="UP000274139">
    <property type="component" value="Unassembled WGS sequence"/>
</dbReference>
<name>A0A454JD53_9NEIS</name>
<protein>
    <submittedName>
        <fullName evidence="2">Biotin-independent malonate decarboxylase subunit beta</fullName>
    </submittedName>
</protein>
<evidence type="ECO:0000313" key="3">
    <source>
        <dbReference type="Proteomes" id="UP000274139"/>
    </source>
</evidence>
<reference evidence="2 3" key="1">
    <citation type="submission" date="2018-10" db="EMBL/GenBank/DDBJ databases">
        <title>Draft genome sequence of Aquitalea MWU14-2217 isolated from a wild cranberry bog in Provincetown, Massachusetts.</title>
        <authorList>
            <person name="Ebadzadsahrai G."/>
            <person name="Soby S."/>
        </authorList>
    </citation>
    <scope>NUCLEOTIDE SEQUENCE [LARGE SCALE GENOMIC DNA]</scope>
    <source>
        <strain evidence="2 3">MWU14-2217</strain>
    </source>
</reference>
<comment type="caution">
    <text evidence="2">The sequence shown here is derived from an EMBL/GenBank/DDBJ whole genome shotgun (WGS) entry which is preliminary data.</text>
</comment>
<sequence>MSHQQDITRLLQGRSFIELSARERAHSLLDAGSCRELAGPFERLYSPWLSAQGIVAQADDGVV</sequence>
<dbReference type="PROSITE" id="PS50980">
    <property type="entry name" value="COA_CT_NTER"/>
    <property type="match status" value="1"/>
</dbReference>
<evidence type="ECO:0000313" key="2">
    <source>
        <dbReference type="EMBL" id="RMC91234.1"/>
    </source>
</evidence>
<gene>
    <name evidence="2" type="ORF">EAY64_19555</name>
</gene>
<feature type="domain" description="CoA carboxyltransferase N-terminal" evidence="1">
    <location>
        <begin position="1"/>
        <end position="63"/>
    </location>
</feature>
<dbReference type="AlphaFoldDB" id="A0A454JD53"/>
<dbReference type="InterPro" id="IPR011762">
    <property type="entry name" value="COA_CT_N"/>
</dbReference>
<dbReference type="EMBL" id="RFAR01000120">
    <property type="protein sequence ID" value="RMC91234.1"/>
    <property type="molecule type" value="Genomic_DNA"/>
</dbReference>